<feature type="signal peptide" evidence="1">
    <location>
        <begin position="1"/>
        <end position="28"/>
    </location>
</feature>
<dbReference type="AlphaFoldDB" id="A0A1N7M3S4"/>
<evidence type="ECO:0000313" key="2">
    <source>
        <dbReference type="EMBL" id="SIS80776.1"/>
    </source>
</evidence>
<protein>
    <submittedName>
        <fullName evidence="2">Uncharacterized protein</fullName>
    </submittedName>
</protein>
<dbReference type="RefSeq" id="WP_076500062.1">
    <property type="nucleotide sequence ID" value="NZ_FTOP01000005.1"/>
</dbReference>
<evidence type="ECO:0000256" key="1">
    <source>
        <dbReference type="SAM" id="SignalP"/>
    </source>
</evidence>
<dbReference type="OrthoDB" id="839795at2"/>
<keyword evidence="3" id="KW-1185">Reference proteome</keyword>
<accession>A0A1N7M3S4</accession>
<gene>
    <name evidence="2" type="ORF">SAMN05421761_10572</name>
</gene>
<proteinExistence type="predicted"/>
<keyword evidence="1" id="KW-0732">Signal</keyword>
<evidence type="ECO:0000313" key="3">
    <source>
        <dbReference type="Proteomes" id="UP000186026"/>
    </source>
</evidence>
<organism evidence="2 3">
    <name type="scientific">Belliella pelovolcani</name>
    <dbReference type="NCBI Taxonomy" id="529505"/>
    <lineage>
        <taxon>Bacteria</taxon>
        <taxon>Pseudomonadati</taxon>
        <taxon>Bacteroidota</taxon>
        <taxon>Cytophagia</taxon>
        <taxon>Cytophagales</taxon>
        <taxon>Cyclobacteriaceae</taxon>
        <taxon>Belliella</taxon>
    </lineage>
</organism>
<sequence length="63" mass="6704">MKNSILKSGLIMFAMVGMFFVNVQDANAVPCTLKKINEGGATAIYDCGEYGEVTVARGTTVRA</sequence>
<dbReference type="EMBL" id="FTOP01000005">
    <property type="protein sequence ID" value="SIS80776.1"/>
    <property type="molecule type" value="Genomic_DNA"/>
</dbReference>
<reference evidence="3" key="1">
    <citation type="submission" date="2017-01" db="EMBL/GenBank/DDBJ databases">
        <authorList>
            <person name="Varghese N."/>
            <person name="Submissions S."/>
        </authorList>
    </citation>
    <scope>NUCLEOTIDE SEQUENCE [LARGE SCALE GENOMIC DNA]</scope>
    <source>
        <strain evidence="3">DSM 46698</strain>
    </source>
</reference>
<name>A0A1N7M3S4_9BACT</name>
<feature type="chain" id="PRO_5012862593" evidence="1">
    <location>
        <begin position="29"/>
        <end position="63"/>
    </location>
</feature>
<dbReference type="Proteomes" id="UP000186026">
    <property type="component" value="Unassembled WGS sequence"/>
</dbReference>